<accession>A0A066U426</accession>
<dbReference type="RefSeq" id="WP_043785499.1">
    <property type="nucleotide sequence ID" value="NZ_JMQI01000061.1"/>
</dbReference>
<reference evidence="2 3" key="1">
    <citation type="submission" date="2014-05" db="EMBL/GenBank/DDBJ databases">
        <title>Draft genome sequence of Amycolatopsis rifamycinica DSM 46095.</title>
        <authorList>
            <person name="Lal R."/>
            <person name="Saxena A."/>
            <person name="Kumari R."/>
            <person name="Mukherjee U."/>
            <person name="Singh P."/>
            <person name="Sangwan N."/>
            <person name="Mahato N.K."/>
        </authorList>
    </citation>
    <scope>NUCLEOTIDE SEQUENCE [LARGE SCALE GENOMIC DNA]</scope>
    <source>
        <strain evidence="2 3">DSM 46095</strain>
    </source>
</reference>
<gene>
    <name evidence="2" type="ORF">DV20_28445</name>
</gene>
<dbReference type="EMBL" id="JMQI01000061">
    <property type="protein sequence ID" value="KDN18879.1"/>
    <property type="molecule type" value="Genomic_DNA"/>
</dbReference>
<keyword evidence="3" id="KW-1185">Reference proteome</keyword>
<protein>
    <submittedName>
        <fullName evidence="2">Uncharacterized protein</fullName>
    </submittedName>
</protein>
<evidence type="ECO:0000256" key="1">
    <source>
        <dbReference type="SAM" id="MobiDB-lite"/>
    </source>
</evidence>
<dbReference type="AlphaFoldDB" id="A0A066U426"/>
<sequence>MTAPQTRIDREPPVGGQAVPGPRTAPADAGGRLVAEALGEIPAPAQREYLRDTIVLGYN</sequence>
<feature type="region of interest" description="Disordered" evidence="1">
    <location>
        <begin position="1"/>
        <end position="29"/>
    </location>
</feature>
<organism evidence="2 3">
    <name type="scientific">Amycolatopsis rifamycinica</name>
    <dbReference type="NCBI Taxonomy" id="287986"/>
    <lineage>
        <taxon>Bacteria</taxon>
        <taxon>Bacillati</taxon>
        <taxon>Actinomycetota</taxon>
        <taxon>Actinomycetes</taxon>
        <taxon>Pseudonocardiales</taxon>
        <taxon>Pseudonocardiaceae</taxon>
        <taxon>Amycolatopsis</taxon>
    </lineage>
</organism>
<dbReference type="Proteomes" id="UP000027345">
    <property type="component" value="Unassembled WGS sequence"/>
</dbReference>
<evidence type="ECO:0000313" key="3">
    <source>
        <dbReference type="Proteomes" id="UP000027345"/>
    </source>
</evidence>
<name>A0A066U426_9PSEU</name>
<evidence type="ECO:0000313" key="2">
    <source>
        <dbReference type="EMBL" id="KDN18879.1"/>
    </source>
</evidence>
<comment type="caution">
    <text evidence="2">The sequence shown here is derived from an EMBL/GenBank/DDBJ whole genome shotgun (WGS) entry which is preliminary data.</text>
</comment>
<proteinExistence type="predicted"/>